<comment type="caution">
    <text evidence="2">The sequence shown here is derived from an EMBL/GenBank/DDBJ whole genome shotgun (WGS) entry which is preliminary data.</text>
</comment>
<sequence length="460" mass="52845">MFYLNTTTNSIQSYDVSYSLNPNRNRDLSKQHDLRDEDSWPINYSDVGFVRARRDAIQRRLADNTSQKDVFVESPIVPKYVSRKTDTNGFFVLDKSKTSFPPINERKVPVNHSKSPLIRLRQSTIQLKPLTEEDNEPLNDWIPMGYDIYIISLQETLSCGMFISITKYLLRQSNEDYVRIPLENDKLSGHGDGAFLKTKSTSIAVWIRKELLDSKIVEMGPSRSIPISRINRSKGLVTFQMKVYNHLVCVVGCHLPTGRKSREKAIKQVIGKLCYVYGVSGSSLHDVFHHILWTGDFNFRVSNISTRQALMLLNNGHVQELFCNDEFYSRGASLFADMKFEEGVVRFFPTYKMRDDRDVADHSKDNWADSAYHTLYETHWYKGGNVKDRVPSWTDRVLKWSIPELRTCLQIDDTTYTSVQPNDKNILLTSDHSPVGCGLALWPVKSPEMLVPRKNLSLIG</sequence>
<reference evidence="3" key="2">
    <citation type="journal article" date="2020" name="Data Brief">
        <title>Transcriptome dataset of Babesia bovis life stages within vertebrate and invertebrate hosts.</title>
        <authorList>
            <person name="Ueti M.W."/>
            <person name="Johnson W.C."/>
            <person name="Kappmeyer L.S."/>
            <person name="Herndon D.R."/>
            <person name="Mousel M.R."/>
            <person name="Reif K.E."/>
            <person name="Taus N.S."/>
            <person name="Ifeonu O.O."/>
            <person name="Silva J.C."/>
            <person name="Suarez C.E."/>
            <person name="Brayton K.A."/>
        </authorList>
    </citation>
    <scope>NUCLEOTIDE SEQUENCE [LARGE SCALE GENOMIC DNA]</scope>
</reference>
<evidence type="ECO:0000313" key="2">
    <source>
        <dbReference type="EMBL" id="EDO07515.1"/>
    </source>
</evidence>
<dbReference type="Pfam" id="PF22669">
    <property type="entry name" value="Exo_endo_phos2"/>
    <property type="match status" value="1"/>
</dbReference>
<dbReference type="Gene3D" id="3.60.10.10">
    <property type="entry name" value="Endonuclease/exonuclease/phosphatase"/>
    <property type="match status" value="1"/>
</dbReference>
<dbReference type="InterPro" id="IPR036691">
    <property type="entry name" value="Endo/exonu/phosph_ase_sf"/>
</dbReference>
<dbReference type="OMA" id="WEPIRIF"/>
<dbReference type="KEGG" id="bbo:BBOV_IV011630"/>
<dbReference type="PANTHER" id="PTHR11200:SF275">
    <property type="entry name" value="LD06095P"/>
    <property type="match status" value="1"/>
</dbReference>
<dbReference type="GO" id="GO:0004439">
    <property type="term" value="F:phosphatidylinositol-4,5-bisphosphate 5-phosphatase activity"/>
    <property type="evidence" value="ECO:0007669"/>
    <property type="project" value="TreeGrafter"/>
</dbReference>
<dbReference type="eggNOG" id="KOG0566">
    <property type="taxonomic scope" value="Eukaryota"/>
</dbReference>
<dbReference type="AlphaFoldDB" id="A7ASJ6"/>
<dbReference type="GO" id="GO:0046856">
    <property type="term" value="P:phosphatidylinositol dephosphorylation"/>
    <property type="evidence" value="ECO:0007669"/>
    <property type="project" value="InterPro"/>
</dbReference>
<dbReference type="STRING" id="5865.A7ASJ6"/>
<dbReference type="SUPFAM" id="SSF56219">
    <property type="entry name" value="DNase I-like"/>
    <property type="match status" value="1"/>
</dbReference>
<keyword evidence="3" id="KW-1185">Reference proteome</keyword>
<dbReference type="PANTHER" id="PTHR11200">
    <property type="entry name" value="INOSITOL 5-PHOSPHATASE"/>
    <property type="match status" value="1"/>
</dbReference>
<dbReference type="Proteomes" id="UP000002173">
    <property type="component" value="Unassembled WGS sequence"/>
</dbReference>
<evidence type="ECO:0000259" key="1">
    <source>
        <dbReference type="SMART" id="SM00128"/>
    </source>
</evidence>
<evidence type="ECO:0000313" key="3">
    <source>
        <dbReference type="Proteomes" id="UP000002173"/>
    </source>
</evidence>
<dbReference type="InterPro" id="IPR046985">
    <property type="entry name" value="IP5"/>
</dbReference>
<protein>
    <recommendedName>
        <fullName evidence="1">Inositol polyphosphate-related phosphatase domain-containing protein</fullName>
    </recommendedName>
</protein>
<proteinExistence type="predicted"/>
<organism evidence="2 3">
    <name type="scientific">Babesia bovis</name>
    <dbReference type="NCBI Taxonomy" id="5865"/>
    <lineage>
        <taxon>Eukaryota</taxon>
        <taxon>Sar</taxon>
        <taxon>Alveolata</taxon>
        <taxon>Apicomplexa</taxon>
        <taxon>Aconoidasida</taxon>
        <taxon>Piroplasmida</taxon>
        <taxon>Babesiidae</taxon>
        <taxon>Babesia</taxon>
    </lineage>
</organism>
<reference evidence="2 3" key="1">
    <citation type="journal article" date="2007" name="PLoS Pathog.">
        <title>Genome sequence of Babesia bovis and comparative analysis of apicomplexan hemoprotozoa.</title>
        <authorList>
            <person name="Brayton K.A."/>
            <person name="Lau A.O.T."/>
            <person name="Herndon D.R."/>
            <person name="Hannick L."/>
            <person name="Kappmeyer L.S."/>
            <person name="Berens S.J."/>
            <person name="Bidwell S.L."/>
            <person name="Brown W.C."/>
            <person name="Crabtree J."/>
            <person name="Fadrosh D."/>
            <person name="Feldblum T."/>
            <person name="Forberger H.A."/>
            <person name="Haas B.J."/>
            <person name="Howell J.M."/>
            <person name="Khouri H."/>
            <person name="Koo H."/>
            <person name="Mann D.J."/>
            <person name="Norimine J."/>
            <person name="Paulsen I.T."/>
            <person name="Radune D."/>
            <person name="Ren Q."/>
            <person name="Smith R.K. Jr."/>
            <person name="Suarez C.E."/>
            <person name="White O."/>
            <person name="Wortman J.R."/>
            <person name="Knowles D.P. Jr."/>
            <person name="McElwain T.F."/>
            <person name="Nene V.M."/>
        </authorList>
    </citation>
    <scope>NUCLEOTIDE SEQUENCE [LARGE SCALE GENOMIC DNA]</scope>
    <source>
        <strain evidence="2">T2Bo</strain>
    </source>
</reference>
<accession>A7ASJ6</accession>
<dbReference type="EMBL" id="AAXT01000002">
    <property type="protein sequence ID" value="EDO07515.1"/>
    <property type="molecule type" value="Genomic_DNA"/>
</dbReference>
<name>A7ASJ6_BABBO</name>
<dbReference type="SMART" id="SM00128">
    <property type="entry name" value="IPPc"/>
    <property type="match status" value="1"/>
</dbReference>
<gene>
    <name evidence="2" type="ORF">BBOV_IV011630</name>
</gene>
<reference evidence="3" key="3">
    <citation type="journal article" date="2021" name="Int. J. Parasitol.">
        <title>Comparative analysis of gene expression between Babesia bovis blood stages and kinetes allowed by improved genome annotation.</title>
        <authorList>
            <person name="Ueti M.W."/>
            <person name="Johnson W.C."/>
            <person name="Kappmeyer L.S."/>
            <person name="Herndon D.R."/>
            <person name="Mousel M.R."/>
            <person name="Reif K.E."/>
            <person name="Taus N.S."/>
            <person name="Ifeonu O.O."/>
            <person name="Silva J.C."/>
            <person name="Suarez C.E."/>
            <person name="Brayton K.A."/>
        </authorList>
    </citation>
    <scope>NUCLEOTIDE SEQUENCE [LARGE SCALE GENOMIC DNA]</scope>
</reference>
<dbReference type="GeneID" id="5479317"/>
<dbReference type="InterPro" id="IPR000300">
    <property type="entry name" value="IPPc"/>
</dbReference>
<dbReference type="InParanoid" id="A7ASJ6"/>
<feature type="domain" description="Inositol polyphosphate-related phosphatase" evidence="1">
    <location>
        <begin position="123"/>
        <end position="447"/>
    </location>
</feature>
<dbReference type="VEuPathDB" id="PiroplasmaDB:BBOV_IV011630"/>